<evidence type="ECO:0000313" key="10">
    <source>
        <dbReference type="Proteomes" id="UP001431209"/>
    </source>
</evidence>
<name>A0AAW2ZEM3_9EUKA</name>
<proteinExistence type="inferred from homology"/>
<dbReference type="PROSITE" id="PS00491">
    <property type="entry name" value="PROLINE_PEPTIDASE"/>
    <property type="match status" value="1"/>
</dbReference>
<dbReference type="PANTHER" id="PTHR43226">
    <property type="entry name" value="XAA-PRO AMINOPEPTIDASE 3"/>
    <property type="match status" value="1"/>
</dbReference>
<evidence type="ECO:0000256" key="3">
    <source>
        <dbReference type="ARBA" id="ARBA00022723"/>
    </source>
</evidence>
<evidence type="ECO:0000259" key="8">
    <source>
        <dbReference type="Pfam" id="PF00557"/>
    </source>
</evidence>
<keyword evidence="3 6" id="KW-0479">Metal-binding</keyword>
<evidence type="ECO:0000256" key="2">
    <source>
        <dbReference type="ARBA" id="ARBA00008766"/>
    </source>
</evidence>
<dbReference type="InterPro" id="IPR029149">
    <property type="entry name" value="Creatin/AminoP/Spt16_N"/>
</dbReference>
<protein>
    <submittedName>
        <fullName evidence="9">Xaa-Pro dipeptidase</fullName>
    </submittedName>
</protein>
<dbReference type="InterPro" id="IPR052433">
    <property type="entry name" value="X-Pro_dipept-like"/>
</dbReference>
<keyword evidence="4" id="KW-0378">Hydrolase</keyword>
<accession>A0AAW2ZEM3</accession>
<keyword evidence="7" id="KW-0812">Transmembrane</keyword>
<keyword evidence="7" id="KW-1133">Transmembrane helix</keyword>
<dbReference type="GO" id="GO:0006508">
    <property type="term" value="P:proteolysis"/>
    <property type="evidence" value="ECO:0007669"/>
    <property type="project" value="TreeGrafter"/>
</dbReference>
<evidence type="ECO:0000256" key="1">
    <source>
        <dbReference type="ARBA" id="ARBA00001936"/>
    </source>
</evidence>
<keyword evidence="5" id="KW-0464">Manganese</keyword>
<evidence type="ECO:0000313" key="9">
    <source>
        <dbReference type="EMBL" id="KAL0488372.1"/>
    </source>
</evidence>
<keyword evidence="7" id="KW-0472">Membrane</keyword>
<comment type="similarity">
    <text evidence="2 6">Belongs to the peptidase M24B family.</text>
</comment>
<feature type="transmembrane region" description="Helical" evidence="7">
    <location>
        <begin position="25"/>
        <end position="52"/>
    </location>
</feature>
<evidence type="ECO:0000256" key="5">
    <source>
        <dbReference type="ARBA" id="ARBA00023211"/>
    </source>
</evidence>
<dbReference type="Pfam" id="PF00557">
    <property type="entry name" value="Peptidase_M24"/>
    <property type="match status" value="1"/>
</dbReference>
<comment type="cofactor">
    <cofactor evidence="1">
        <name>Mn(2+)</name>
        <dbReference type="ChEBI" id="CHEBI:29035"/>
    </cofactor>
</comment>
<dbReference type="InterPro" id="IPR000994">
    <property type="entry name" value="Pept_M24"/>
</dbReference>
<feature type="domain" description="Peptidase M24" evidence="8">
    <location>
        <begin position="252"/>
        <end position="502"/>
    </location>
</feature>
<dbReference type="AlphaFoldDB" id="A0AAW2ZEM3"/>
<evidence type="ECO:0000256" key="7">
    <source>
        <dbReference type="SAM" id="Phobius"/>
    </source>
</evidence>
<sequence>MMDDGEGIAMITDSRRAKKNSTTVAFLYVVILVCLCITLMALVSFGIMLYSYGYQRKIYNKEKESYLSVESCKLLKGKLEDVQVTDNLFFSNQFLADMRSEIRSRLIDSMTKVAGDDGILYIQGPSKPEEMLIDKNFLYITGENNLKCQVIVDLKSKECTLFVPKNPGSLVWDLPYIETLNQTKNRLGVFKVDYDENLLSIMNSYNRTTVYFLNDQQNLFKNKTSSYIVDNSLLFKSLRTMREAKTNSEVKIMKKVAQISSEAHIQVMKMIKPRVMEFTLMSAFKFMTGTCGAVTQAYEPICAGGPRSAVLHYELNTARIPPKMNPIGNDIFLIDAGAELLGYASDITRTYPADGKFNELQRKIYNAVLDIQTKSIQLIKPGVDYKVIMKFASNLLIEKLQDLNFVSKEYSVDDLYAKRVNSIFMPHGLGHLVGLDVHDTTTYPSVPLAPNTIVTVEPGIYFGSSSITEEVLALPYINADVVRPLVGVFGGIRIEDEILVTEDGYEVISSIIPKTVEDIERLMK</sequence>
<reference evidence="9 10" key="1">
    <citation type="submission" date="2024-03" db="EMBL/GenBank/DDBJ databases">
        <title>The Acrasis kona genome and developmental transcriptomes reveal deep origins of eukaryotic multicellular pathways.</title>
        <authorList>
            <person name="Sheikh S."/>
            <person name="Fu C.-J."/>
            <person name="Brown M.W."/>
            <person name="Baldauf S.L."/>
        </authorList>
    </citation>
    <scope>NUCLEOTIDE SEQUENCE [LARGE SCALE GENOMIC DNA]</scope>
    <source>
        <strain evidence="9 10">ATCC MYA-3509</strain>
    </source>
</reference>
<dbReference type="EMBL" id="JAOPGA020001435">
    <property type="protein sequence ID" value="KAL0488372.1"/>
    <property type="molecule type" value="Genomic_DNA"/>
</dbReference>
<dbReference type="GO" id="GO:0008233">
    <property type="term" value="F:peptidase activity"/>
    <property type="evidence" value="ECO:0007669"/>
    <property type="project" value="TreeGrafter"/>
</dbReference>
<dbReference type="Gene3D" id="3.40.350.10">
    <property type="entry name" value="Creatinase/prolidase N-terminal domain"/>
    <property type="match status" value="1"/>
</dbReference>
<evidence type="ECO:0000256" key="6">
    <source>
        <dbReference type="RuleBase" id="RU000590"/>
    </source>
</evidence>
<dbReference type="PANTHER" id="PTHR43226:SF4">
    <property type="entry name" value="XAA-PRO AMINOPEPTIDASE 3"/>
    <property type="match status" value="1"/>
</dbReference>
<dbReference type="Proteomes" id="UP001431209">
    <property type="component" value="Unassembled WGS sequence"/>
</dbReference>
<gene>
    <name evidence="9" type="ORF">AKO1_015540</name>
</gene>
<keyword evidence="10" id="KW-1185">Reference proteome</keyword>
<comment type="caution">
    <text evidence="9">The sequence shown here is derived from an EMBL/GenBank/DDBJ whole genome shotgun (WGS) entry which is preliminary data.</text>
</comment>
<dbReference type="InterPro" id="IPR001131">
    <property type="entry name" value="Peptidase_M24B_aminopep-P_CS"/>
</dbReference>
<evidence type="ECO:0000256" key="4">
    <source>
        <dbReference type="ARBA" id="ARBA00022801"/>
    </source>
</evidence>
<dbReference type="InterPro" id="IPR036005">
    <property type="entry name" value="Creatinase/aminopeptidase-like"/>
</dbReference>
<organism evidence="9 10">
    <name type="scientific">Acrasis kona</name>
    <dbReference type="NCBI Taxonomy" id="1008807"/>
    <lineage>
        <taxon>Eukaryota</taxon>
        <taxon>Discoba</taxon>
        <taxon>Heterolobosea</taxon>
        <taxon>Tetramitia</taxon>
        <taxon>Eutetramitia</taxon>
        <taxon>Acrasidae</taxon>
        <taxon>Acrasis</taxon>
    </lineage>
</organism>
<dbReference type="Gene3D" id="3.90.230.10">
    <property type="entry name" value="Creatinase/methionine aminopeptidase superfamily"/>
    <property type="match status" value="1"/>
</dbReference>
<dbReference type="GO" id="GO:0046872">
    <property type="term" value="F:metal ion binding"/>
    <property type="evidence" value="ECO:0007669"/>
    <property type="project" value="UniProtKB-KW"/>
</dbReference>
<dbReference type="SUPFAM" id="SSF55920">
    <property type="entry name" value="Creatinase/aminopeptidase"/>
    <property type="match status" value="1"/>
</dbReference>